<dbReference type="RefSeq" id="WP_136542505.1">
    <property type="nucleotide sequence ID" value="NZ_STGU01000011.1"/>
</dbReference>
<comment type="caution">
    <text evidence="2">The sequence shown here is derived from an EMBL/GenBank/DDBJ whole genome shotgun (WGS) entry which is preliminary data.</text>
</comment>
<accession>A0A4S8PTR3</accession>
<organism evidence="2 3">
    <name type="scientific">Rhizobium rosettiformans W3</name>
    <dbReference type="NCBI Taxonomy" id="538378"/>
    <lineage>
        <taxon>Bacteria</taxon>
        <taxon>Pseudomonadati</taxon>
        <taxon>Pseudomonadota</taxon>
        <taxon>Alphaproteobacteria</taxon>
        <taxon>Hyphomicrobiales</taxon>
        <taxon>Rhizobiaceae</taxon>
        <taxon>Rhizobium/Agrobacterium group</taxon>
        <taxon>Rhizobium</taxon>
    </lineage>
</organism>
<sequence length="145" mass="15246">MSSEDGTGENTRDAKGRFGPGNPGKPKGARSRTTLAVEKLLGNDANKLTRKAIETALAGDTTALRLCLERIAPVRKGRIVTLESFPTVKCAADVPAALASLLDAVAKGELTTDEADAIAALCGRYVTALEAVELEARIKALEERL</sequence>
<name>A0A4S8PTR3_9HYPH</name>
<evidence type="ECO:0008006" key="4">
    <source>
        <dbReference type="Google" id="ProtNLM"/>
    </source>
</evidence>
<protein>
    <recommendedName>
        <fullName evidence="4">DUF5681 domain-containing protein</fullName>
    </recommendedName>
</protein>
<evidence type="ECO:0000313" key="2">
    <source>
        <dbReference type="EMBL" id="THV33072.1"/>
    </source>
</evidence>
<dbReference type="AlphaFoldDB" id="A0A4S8PTR3"/>
<proteinExistence type="predicted"/>
<gene>
    <name evidence="2" type="ORF">FAA86_17925</name>
</gene>
<dbReference type="EMBL" id="STGU01000011">
    <property type="protein sequence ID" value="THV33072.1"/>
    <property type="molecule type" value="Genomic_DNA"/>
</dbReference>
<dbReference type="Proteomes" id="UP000307378">
    <property type="component" value="Unassembled WGS sequence"/>
</dbReference>
<evidence type="ECO:0000313" key="3">
    <source>
        <dbReference type="Proteomes" id="UP000307378"/>
    </source>
</evidence>
<evidence type="ECO:0000256" key="1">
    <source>
        <dbReference type="SAM" id="MobiDB-lite"/>
    </source>
</evidence>
<reference evidence="2 3" key="1">
    <citation type="submission" date="2019-04" db="EMBL/GenBank/DDBJ databases">
        <title>genome sequence of strain W3.</title>
        <authorList>
            <person name="Gao J."/>
            <person name="Sun J."/>
        </authorList>
    </citation>
    <scope>NUCLEOTIDE SEQUENCE [LARGE SCALE GENOMIC DNA]</scope>
    <source>
        <strain evidence="2 3">W3</strain>
    </source>
</reference>
<feature type="region of interest" description="Disordered" evidence="1">
    <location>
        <begin position="1"/>
        <end position="32"/>
    </location>
</feature>